<keyword evidence="2" id="KW-1185">Reference proteome</keyword>
<evidence type="ECO:0000313" key="1">
    <source>
        <dbReference type="EnsemblPlants" id="AVESA.00010b.r2.3DG0562030.1.CDS.1"/>
    </source>
</evidence>
<dbReference type="EnsemblPlants" id="AVESA.00010b.r2.3DG0562030.1">
    <property type="protein sequence ID" value="AVESA.00010b.r2.3DG0562030.1.CDS.1"/>
    <property type="gene ID" value="AVESA.00010b.r2.3DG0562030"/>
</dbReference>
<organism evidence="1 2">
    <name type="scientific">Avena sativa</name>
    <name type="common">Oat</name>
    <dbReference type="NCBI Taxonomy" id="4498"/>
    <lineage>
        <taxon>Eukaryota</taxon>
        <taxon>Viridiplantae</taxon>
        <taxon>Streptophyta</taxon>
        <taxon>Embryophyta</taxon>
        <taxon>Tracheophyta</taxon>
        <taxon>Spermatophyta</taxon>
        <taxon>Magnoliopsida</taxon>
        <taxon>Liliopsida</taxon>
        <taxon>Poales</taxon>
        <taxon>Poaceae</taxon>
        <taxon>BOP clade</taxon>
        <taxon>Pooideae</taxon>
        <taxon>Poodae</taxon>
        <taxon>Poeae</taxon>
        <taxon>Poeae Chloroplast Group 1 (Aveneae type)</taxon>
        <taxon>Aveninae</taxon>
        <taxon>Avena</taxon>
    </lineage>
</organism>
<dbReference type="Proteomes" id="UP001732700">
    <property type="component" value="Chromosome 3D"/>
</dbReference>
<reference evidence="1" key="2">
    <citation type="submission" date="2025-09" db="UniProtKB">
        <authorList>
            <consortium name="EnsemblPlants"/>
        </authorList>
    </citation>
    <scope>IDENTIFICATION</scope>
</reference>
<reference evidence="1" key="1">
    <citation type="submission" date="2021-05" db="EMBL/GenBank/DDBJ databases">
        <authorList>
            <person name="Scholz U."/>
            <person name="Mascher M."/>
            <person name="Fiebig A."/>
        </authorList>
    </citation>
    <scope>NUCLEOTIDE SEQUENCE [LARGE SCALE GENOMIC DNA]</scope>
</reference>
<name>A0ACD5W208_AVESA</name>
<accession>A0ACD5W208</accession>
<evidence type="ECO:0000313" key="2">
    <source>
        <dbReference type="Proteomes" id="UP001732700"/>
    </source>
</evidence>
<proteinExistence type="predicted"/>
<sequence>METLACLSNLISLTQLYTSGCQDLRDEGLWSLVAQGRLKQLCITRTPKFFTGWELSLPHDEERCSYSSKIKSLETDDHAGVLTLPICSLLSSSLTKLTFYEDKEVEHFTEGQEEALHLLNSLQELEFRDCKKLQCLPAGLTKLTNLKSLRIWHCPAIQLLPKDRLPSSLQELEIYNCPAIKSLPKDCLPSSLRRLKVFEGISEELKSQCRKLRGTIPIIIDYEDNN</sequence>
<protein>
    <submittedName>
        <fullName evidence="1">Uncharacterized protein</fullName>
    </submittedName>
</protein>